<dbReference type="InterPro" id="IPR025117">
    <property type="entry name" value="DUF4037"/>
</dbReference>
<dbReference type="Pfam" id="PF13228">
    <property type="entry name" value="DUF4037"/>
    <property type="match status" value="1"/>
</dbReference>
<dbReference type="Pfam" id="PF01909">
    <property type="entry name" value="NTP_transf_2"/>
    <property type="match status" value="1"/>
</dbReference>
<protein>
    <submittedName>
        <fullName evidence="3">DUF4037 domain-containing protein</fullName>
    </submittedName>
</protein>
<dbReference type="Proteomes" id="UP000657385">
    <property type="component" value="Unassembled WGS sequence"/>
</dbReference>
<evidence type="ECO:0000313" key="3">
    <source>
        <dbReference type="EMBL" id="MBF9068758.1"/>
    </source>
</evidence>
<feature type="domain" description="DUF4037" evidence="2">
    <location>
        <begin position="130"/>
        <end position="210"/>
    </location>
</feature>
<dbReference type="AlphaFoldDB" id="A0A931B1Y6"/>
<accession>A0A931B1Y6</accession>
<dbReference type="RefSeq" id="WP_196194141.1">
    <property type="nucleotide sequence ID" value="NZ_JADPRT010000004.1"/>
</dbReference>
<keyword evidence="4" id="KW-1185">Reference proteome</keyword>
<dbReference type="EMBL" id="JADPRT010000004">
    <property type="protein sequence ID" value="MBF9068758.1"/>
    <property type="molecule type" value="Genomic_DNA"/>
</dbReference>
<dbReference type="SUPFAM" id="SSF81301">
    <property type="entry name" value="Nucleotidyltransferase"/>
    <property type="match status" value="1"/>
</dbReference>
<reference evidence="3" key="1">
    <citation type="submission" date="2020-11" db="EMBL/GenBank/DDBJ databases">
        <title>Isolation and identification of active actinomycetes.</title>
        <authorList>
            <person name="Yu B."/>
        </authorList>
    </citation>
    <scope>NUCLEOTIDE SEQUENCE</scope>
    <source>
        <strain evidence="3">NEAU-YB345</strain>
    </source>
</reference>
<evidence type="ECO:0000313" key="4">
    <source>
        <dbReference type="Proteomes" id="UP000657385"/>
    </source>
</evidence>
<evidence type="ECO:0000259" key="1">
    <source>
        <dbReference type="Pfam" id="PF01909"/>
    </source>
</evidence>
<dbReference type="InterPro" id="IPR043519">
    <property type="entry name" value="NT_sf"/>
</dbReference>
<dbReference type="CDD" id="cd05403">
    <property type="entry name" value="NT_KNTase_like"/>
    <property type="match status" value="1"/>
</dbReference>
<organism evidence="3 4">
    <name type="scientific">Streptacidiphilus fuscans</name>
    <dbReference type="NCBI Taxonomy" id="2789292"/>
    <lineage>
        <taxon>Bacteria</taxon>
        <taxon>Bacillati</taxon>
        <taxon>Actinomycetota</taxon>
        <taxon>Actinomycetes</taxon>
        <taxon>Kitasatosporales</taxon>
        <taxon>Streptomycetaceae</taxon>
        <taxon>Streptacidiphilus</taxon>
    </lineage>
</organism>
<comment type="caution">
    <text evidence="3">The sequence shown here is derived from an EMBL/GenBank/DDBJ whole genome shotgun (WGS) entry which is preliminary data.</text>
</comment>
<gene>
    <name evidence="3" type="ORF">I2501_12065</name>
</gene>
<sequence>MAQQLTEVHGVVGVMLGGSRARGEERPESDWDLGVYYRGTLDLDALRALAAVAEPRAEVPGVEVAGPGGWGPWVNGGAWLSVDGVPVDWILRDVDRVRRVWDECRAGRYEVGIQPGHPLGFWSPCHPGEVALGRVLADPSGELAALRAETRDYPEPLRQALLDAAWEPAFLCANARKSAARGDVLHTSLCLSRAVGVLTQSLFAHARRWYLNEKGALAVAATLPAAPPDFADRVARLLGAAGTTGEHLAETVAAAEVLVAEVRERLAAEAG</sequence>
<evidence type="ECO:0000259" key="2">
    <source>
        <dbReference type="Pfam" id="PF13228"/>
    </source>
</evidence>
<proteinExistence type="predicted"/>
<dbReference type="Gene3D" id="3.30.460.10">
    <property type="entry name" value="Beta Polymerase, domain 2"/>
    <property type="match status" value="1"/>
</dbReference>
<name>A0A931B1Y6_9ACTN</name>
<feature type="domain" description="Polymerase nucleotidyl transferase" evidence="1">
    <location>
        <begin position="8"/>
        <end position="42"/>
    </location>
</feature>
<dbReference type="InterPro" id="IPR002934">
    <property type="entry name" value="Polymerase_NTP_transf_dom"/>
</dbReference>